<proteinExistence type="predicted"/>
<dbReference type="GO" id="GO:0005829">
    <property type="term" value="C:cytosol"/>
    <property type="evidence" value="ECO:0007669"/>
    <property type="project" value="TreeGrafter"/>
</dbReference>
<dbReference type="PANTHER" id="PTHR42686">
    <property type="entry name" value="GH17980P-RELATED"/>
    <property type="match status" value="1"/>
</dbReference>
<dbReference type="PANTHER" id="PTHR42686:SF1">
    <property type="entry name" value="GH17980P-RELATED"/>
    <property type="match status" value="1"/>
</dbReference>
<dbReference type="STRING" id="945553.A0A0D2MLB2"/>
<sequence length="367" mass="40309">MTDAGYRKSTLGATLDLPAIIYGAGAFSNQYNTDDHLTSAIPLRTVRLALRYGIRAIDTSVYYGPSEIVLGDVLHALRDEFPRSSYKLMTKCGRYGTAQFDYSPTTIRESVTRSLARLKTDYLDTVYLHDVEFVCTPFAPRTTGNHASALADEAAAYGLGDGDEATIRGEGDKKVLDAFHTLQDLQSQGLIKHIGITGFPLPTLLRLAILILHTAPYKPVDVILSYSHLCLQNATFLDFVPHFYARARVGQLVPASPLSMGMLTPSPPSWHPAPPELKQAVADARVGWGGDFPELAVGYSLRQSGALERALPLVVGFSNPREVHECVRVWREVRAGAGKGSKREEGEERAREEFRKAGYLGWSWASP</sequence>
<dbReference type="EMBL" id="KN817536">
    <property type="protein sequence ID" value="KJA24613.1"/>
    <property type="molecule type" value="Genomic_DNA"/>
</dbReference>
<keyword evidence="3" id="KW-1185">Reference proteome</keyword>
<dbReference type="OMA" id="FPRSSYK"/>
<evidence type="ECO:0000259" key="1">
    <source>
        <dbReference type="Pfam" id="PF00248"/>
    </source>
</evidence>
<feature type="domain" description="NADP-dependent oxidoreductase" evidence="1">
    <location>
        <begin position="20"/>
        <end position="330"/>
    </location>
</feature>
<dbReference type="InterPro" id="IPR036812">
    <property type="entry name" value="NAD(P)_OxRdtase_dom_sf"/>
</dbReference>
<dbReference type="InterPro" id="IPR023210">
    <property type="entry name" value="NADP_OxRdtase_dom"/>
</dbReference>
<name>A0A0D2MLB2_HYPSF</name>
<organism evidence="2 3">
    <name type="scientific">Hypholoma sublateritium (strain FD-334 SS-4)</name>
    <dbReference type="NCBI Taxonomy" id="945553"/>
    <lineage>
        <taxon>Eukaryota</taxon>
        <taxon>Fungi</taxon>
        <taxon>Dikarya</taxon>
        <taxon>Basidiomycota</taxon>
        <taxon>Agaricomycotina</taxon>
        <taxon>Agaricomycetes</taxon>
        <taxon>Agaricomycetidae</taxon>
        <taxon>Agaricales</taxon>
        <taxon>Agaricineae</taxon>
        <taxon>Strophariaceae</taxon>
        <taxon>Hypholoma</taxon>
    </lineage>
</organism>
<gene>
    <name evidence="2" type="ORF">HYPSUDRAFT_135925</name>
</gene>
<dbReference type="GO" id="GO:0070485">
    <property type="term" value="P:dehydro-D-arabinono-1,4-lactone biosynthetic process"/>
    <property type="evidence" value="ECO:0007669"/>
    <property type="project" value="TreeGrafter"/>
</dbReference>
<dbReference type="InterPro" id="IPR020471">
    <property type="entry name" value="AKR"/>
</dbReference>
<reference evidence="3" key="1">
    <citation type="submission" date="2014-04" db="EMBL/GenBank/DDBJ databases">
        <title>Evolutionary Origins and Diversification of the Mycorrhizal Mutualists.</title>
        <authorList>
            <consortium name="DOE Joint Genome Institute"/>
            <consortium name="Mycorrhizal Genomics Consortium"/>
            <person name="Kohler A."/>
            <person name="Kuo A."/>
            <person name="Nagy L.G."/>
            <person name="Floudas D."/>
            <person name="Copeland A."/>
            <person name="Barry K.W."/>
            <person name="Cichocki N."/>
            <person name="Veneault-Fourrey C."/>
            <person name="LaButti K."/>
            <person name="Lindquist E.A."/>
            <person name="Lipzen A."/>
            <person name="Lundell T."/>
            <person name="Morin E."/>
            <person name="Murat C."/>
            <person name="Riley R."/>
            <person name="Ohm R."/>
            <person name="Sun H."/>
            <person name="Tunlid A."/>
            <person name="Henrissat B."/>
            <person name="Grigoriev I.V."/>
            <person name="Hibbett D.S."/>
            <person name="Martin F."/>
        </authorList>
    </citation>
    <scope>NUCLEOTIDE SEQUENCE [LARGE SCALE GENOMIC DNA]</scope>
    <source>
        <strain evidence="3">FD-334 SS-4</strain>
    </source>
</reference>
<dbReference type="AlphaFoldDB" id="A0A0D2MLB2"/>
<dbReference type="OrthoDB" id="5286008at2759"/>
<evidence type="ECO:0000313" key="3">
    <source>
        <dbReference type="Proteomes" id="UP000054270"/>
    </source>
</evidence>
<accession>A0A0D2MLB2</accession>
<dbReference type="Proteomes" id="UP000054270">
    <property type="component" value="Unassembled WGS sequence"/>
</dbReference>
<dbReference type="SUPFAM" id="SSF51430">
    <property type="entry name" value="NAD(P)-linked oxidoreductase"/>
    <property type="match status" value="1"/>
</dbReference>
<evidence type="ECO:0000313" key="2">
    <source>
        <dbReference type="EMBL" id="KJA24613.1"/>
    </source>
</evidence>
<dbReference type="Gene3D" id="3.20.20.100">
    <property type="entry name" value="NADP-dependent oxidoreductase domain"/>
    <property type="match status" value="1"/>
</dbReference>
<dbReference type="Pfam" id="PF00248">
    <property type="entry name" value="Aldo_ket_red"/>
    <property type="match status" value="1"/>
</dbReference>
<dbReference type="GO" id="GO:0045290">
    <property type="term" value="F:D-arabinose 1-dehydrogenase [NAD(P)+] activity"/>
    <property type="evidence" value="ECO:0007669"/>
    <property type="project" value="TreeGrafter"/>
</dbReference>
<protein>
    <recommendedName>
        <fullName evidence="1">NADP-dependent oxidoreductase domain-containing protein</fullName>
    </recommendedName>
</protein>